<feature type="region of interest" description="Disordered" evidence="1">
    <location>
        <begin position="1"/>
        <end position="20"/>
    </location>
</feature>
<dbReference type="PANTHER" id="PTHR10166:SF37">
    <property type="entry name" value="STOLID, ISOFORM H"/>
    <property type="match status" value="1"/>
</dbReference>
<dbReference type="AlphaFoldDB" id="A0A562SJY8"/>
<accession>A0A562SJY8</accession>
<evidence type="ECO:0000259" key="2">
    <source>
        <dbReference type="PROSITE" id="PS50234"/>
    </source>
</evidence>
<dbReference type="CDD" id="cd01465">
    <property type="entry name" value="vWA_subgroup"/>
    <property type="match status" value="1"/>
</dbReference>
<evidence type="ECO:0000313" key="4">
    <source>
        <dbReference type="Proteomes" id="UP000316167"/>
    </source>
</evidence>
<dbReference type="InterPro" id="IPR036465">
    <property type="entry name" value="vWFA_dom_sf"/>
</dbReference>
<dbReference type="SUPFAM" id="SSF53300">
    <property type="entry name" value="vWA-like"/>
    <property type="match status" value="1"/>
</dbReference>
<sequence>MMVLGVTSKKFTSSQRTLPDKPLTNPAKQEIIMKPRFITLVCLLLFALVADAQYYFRGEVKDAAGVGLALVRIRVHSSNSFYQSGSTGGFGLPSAKVSDTVSFFLHGYDEKTVVLSSNEFNTVELKPSSAISNPKRKLISVTKDKVQERNSFGIANGETYSEQIENSFNYAAEYPSVGFALNVDKASYSNIRRFINMKSAVPKDAVRIEEMLNYFPQRYKAPELGKEFYTESQLTDCPWNPMDRLLFLQLHARKINYDSLPPSNFVFLVDVSGSMDLPNRLPLLQTALRMMVQNLRAIDTMAIMVYGGTVGTVLQPTGGNEKEKIMKVIDSLAAGGDTPGEAAIRQAYRLAQSQFIKGGNNRVILATDGDFNVGESSEEALMQLITQKQQTGIYLTCLGVGMGNYKDSKLEVLAKKGNGNFAYLDNIPEAEKVLVKELMQTLYVVVDDAYLNASFNARQIKKYRLIGFDNRKDVLADSASILEGGEIGTGHIVTAVFEVEMNSPYNTEEELATAELGYQTVNTKEKQTETYRLTNNYKSLYTVDSNYRFSAAVAMFGLMLKQSPYLKVYSWESLINLLNTCVNSNDYWQQEMLQLVIKAKEIYKPVKERRRWFTKKKKAKEEIILF</sequence>
<dbReference type="InterPro" id="IPR021908">
    <property type="entry name" value="YfbK_C"/>
</dbReference>
<dbReference type="EMBL" id="VLLE01000004">
    <property type="protein sequence ID" value="TWI81100.1"/>
    <property type="molecule type" value="Genomic_DNA"/>
</dbReference>
<dbReference type="Pfam" id="PF12034">
    <property type="entry name" value="YfbK_C"/>
    <property type="match status" value="1"/>
</dbReference>
<evidence type="ECO:0000256" key="1">
    <source>
        <dbReference type="SAM" id="MobiDB-lite"/>
    </source>
</evidence>
<dbReference type="Pfam" id="PF12450">
    <property type="entry name" value="vWF_A"/>
    <property type="match status" value="1"/>
</dbReference>
<dbReference type="SMART" id="SM00327">
    <property type="entry name" value="VWA"/>
    <property type="match status" value="1"/>
</dbReference>
<protein>
    <submittedName>
        <fullName evidence="3">Ca-activated chloride channel family protein</fullName>
    </submittedName>
</protein>
<comment type="caution">
    <text evidence="3">The sequence shown here is derived from an EMBL/GenBank/DDBJ whole genome shotgun (WGS) entry which is preliminary data.</text>
</comment>
<dbReference type="Pfam" id="PF13519">
    <property type="entry name" value="VWA_2"/>
    <property type="match status" value="1"/>
</dbReference>
<keyword evidence="4" id="KW-1185">Reference proteome</keyword>
<dbReference type="PANTHER" id="PTHR10166">
    <property type="entry name" value="VOLTAGE-DEPENDENT CALCIUM CHANNEL SUBUNIT ALPHA-2/DELTA-RELATED"/>
    <property type="match status" value="1"/>
</dbReference>
<evidence type="ECO:0000313" key="3">
    <source>
        <dbReference type="EMBL" id="TWI81100.1"/>
    </source>
</evidence>
<gene>
    <name evidence="3" type="ORF">IQ13_2113</name>
</gene>
<feature type="domain" description="VWFA" evidence="2">
    <location>
        <begin position="264"/>
        <end position="442"/>
    </location>
</feature>
<proteinExistence type="predicted"/>
<reference evidence="3 4" key="1">
    <citation type="journal article" date="2015" name="Stand. Genomic Sci.">
        <title>Genomic Encyclopedia of Bacterial and Archaeal Type Strains, Phase III: the genomes of soil and plant-associated and newly described type strains.</title>
        <authorList>
            <person name="Whitman W.B."/>
            <person name="Woyke T."/>
            <person name="Klenk H.P."/>
            <person name="Zhou Y."/>
            <person name="Lilburn T.G."/>
            <person name="Beck B.J."/>
            <person name="De Vos P."/>
            <person name="Vandamme P."/>
            <person name="Eisen J.A."/>
            <person name="Garrity G."/>
            <person name="Hugenholtz P."/>
            <person name="Kyrpides N.C."/>
        </authorList>
    </citation>
    <scope>NUCLEOTIDE SEQUENCE [LARGE SCALE GENOMIC DNA]</scope>
    <source>
        <strain evidence="3 4">CGMCC 1.7271</strain>
    </source>
</reference>
<organism evidence="3 4">
    <name type="scientific">Lacibacter cauensis</name>
    <dbReference type="NCBI Taxonomy" id="510947"/>
    <lineage>
        <taxon>Bacteria</taxon>
        <taxon>Pseudomonadati</taxon>
        <taxon>Bacteroidota</taxon>
        <taxon>Chitinophagia</taxon>
        <taxon>Chitinophagales</taxon>
        <taxon>Chitinophagaceae</taxon>
        <taxon>Lacibacter</taxon>
    </lineage>
</organism>
<dbReference type="InterPro" id="IPR051173">
    <property type="entry name" value="Ca_channel_alpha-2/delta"/>
</dbReference>
<dbReference type="InterPro" id="IPR022156">
    <property type="entry name" value="Uncharacterised_YfbK_N"/>
</dbReference>
<dbReference type="Gene3D" id="3.40.50.410">
    <property type="entry name" value="von Willebrand factor, type A domain"/>
    <property type="match status" value="1"/>
</dbReference>
<dbReference type="PROSITE" id="PS50234">
    <property type="entry name" value="VWFA"/>
    <property type="match status" value="1"/>
</dbReference>
<name>A0A562SJY8_9BACT</name>
<dbReference type="InterPro" id="IPR002035">
    <property type="entry name" value="VWF_A"/>
</dbReference>
<dbReference type="Proteomes" id="UP000316167">
    <property type="component" value="Unassembled WGS sequence"/>
</dbReference>